<dbReference type="Gene3D" id="1.10.10.10">
    <property type="entry name" value="Winged helix-like DNA-binding domain superfamily/Winged helix DNA-binding domain"/>
    <property type="match status" value="1"/>
</dbReference>
<dbReference type="GO" id="GO:0003700">
    <property type="term" value="F:DNA-binding transcription factor activity"/>
    <property type="evidence" value="ECO:0007669"/>
    <property type="project" value="InterPro"/>
</dbReference>
<dbReference type="InterPro" id="IPR001845">
    <property type="entry name" value="HTH_ArsR_DNA-bd_dom"/>
</dbReference>
<evidence type="ECO:0000313" key="6">
    <source>
        <dbReference type="Proteomes" id="UP000182241"/>
    </source>
</evidence>
<accession>A0A1H4TSY4</accession>
<dbReference type="EMBL" id="FNSA01000003">
    <property type="protein sequence ID" value="SEC59350.1"/>
    <property type="molecule type" value="Genomic_DNA"/>
</dbReference>
<dbReference type="InterPro" id="IPR011991">
    <property type="entry name" value="ArsR-like_HTH"/>
</dbReference>
<dbReference type="Proteomes" id="UP000182241">
    <property type="component" value="Unassembled WGS sequence"/>
</dbReference>
<dbReference type="CDD" id="cd00090">
    <property type="entry name" value="HTH_ARSR"/>
    <property type="match status" value="1"/>
</dbReference>
<proteinExistence type="predicted"/>
<protein>
    <submittedName>
        <fullName evidence="5">DNA-binding transcriptional regulator, ArsR family</fullName>
    </submittedName>
</protein>
<dbReference type="PANTHER" id="PTHR43132">
    <property type="entry name" value="ARSENICAL RESISTANCE OPERON REPRESSOR ARSR-RELATED"/>
    <property type="match status" value="1"/>
</dbReference>
<evidence type="ECO:0000313" key="5">
    <source>
        <dbReference type="EMBL" id="SEC59350.1"/>
    </source>
</evidence>
<organism evidence="5 6">
    <name type="scientific">Tsukamurella tyrosinosolvens</name>
    <dbReference type="NCBI Taxonomy" id="57704"/>
    <lineage>
        <taxon>Bacteria</taxon>
        <taxon>Bacillati</taxon>
        <taxon>Actinomycetota</taxon>
        <taxon>Actinomycetes</taxon>
        <taxon>Mycobacteriales</taxon>
        <taxon>Tsukamurellaceae</taxon>
        <taxon>Tsukamurella</taxon>
    </lineage>
</organism>
<reference evidence="6" key="1">
    <citation type="submission" date="2016-10" db="EMBL/GenBank/DDBJ databases">
        <authorList>
            <person name="Varghese N."/>
            <person name="Submissions S."/>
        </authorList>
    </citation>
    <scope>NUCLEOTIDE SEQUENCE [LARGE SCALE GENOMIC DNA]</scope>
    <source>
        <strain evidence="6">DSM 44234</strain>
    </source>
</reference>
<dbReference type="Pfam" id="PF01022">
    <property type="entry name" value="HTH_5"/>
    <property type="match status" value="1"/>
</dbReference>
<dbReference type="NCBIfam" id="NF033788">
    <property type="entry name" value="HTH_metalloreg"/>
    <property type="match status" value="1"/>
</dbReference>
<evidence type="ECO:0000259" key="4">
    <source>
        <dbReference type="PROSITE" id="PS50987"/>
    </source>
</evidence>
<gene>
    <name evidence="5" type="ORF">SAMN04489793_2684</name>
</gene>
<evidence type="ECO:0000256" key="2">
    <source>
        <dbReference type="ARBA" id="ARBA00023125"/>
    </source>
</evidence>
<dbReference type="PANTHER" id="PTHR43132:SF8">
    <property type="entry name" value="HTH-TYPE TRANSCRIPTIONAL REGULATOR KMTR"/>
    <property type="match status" value="1"/>
</dbReference>
<evidence type="ECO:0000256" key="1">
    <source>
        <dbReference type="ARBA" id="ARBA00023015"/>
    </source>
</evidence>
<dbReference type="InterPro" id="IPR051011">
    <property type="entry name" value="Metal_resp_trans_reg"/>
</dbReference>
<dbReference type="SUPFAM" id="SSF46785">
    <property type="entry name" value="Winged helix' DNA-binding domain"/>
    <property type="match status" value="1"/>
</dbReference>
<dbReference type="GO" id="GO:0003677">
    <property type="term" value="F:DNA binding"/>
    <property type="evidence" value="ECO:0007669"/>
    <property type="project" value="UniProtKB-KW"/>
</dbReference>
<evidence type="ECO:0000256" key="3">
    <source>
        <dbReference type="ARBA" id="ARBA00023163"/>
    </source>
</evidence>
<dbReference type="STRING" id="57704.SAMN04489793_2684"/>
<keyword evidence="6" id="KW-1185">Reference proteome</keyword>
<dbReference type="SMART" id="SM00418">
    <property type="entry name" value="HTH_ARSR"/>
    <property type="match status" value="1"/>
</dbReference>
<dbReference type="InterPro" id="IPR036390">
    <property type="entry name" value="WH_DNA-bd_sf"/>
</dbReference>
<sequence length="118" mass="13177">MTVYAHDVTSEWDRTPPDEQIEATCLALKMLSVPARTKILWALSGAGELDVTTLTEQVGQARPAVSQHLAKLQLAGLIAHRRDGRRLLYRVRGGHVRRLLIEALNAAEHQLKDLPEHD</sequence>
<name>A0A1H4TSY4_TSUTY</name>
<dbReference type="InterPro" id="IPR036388">
    <property type="entry name" value="WH-like_DNA-bd_sf"/>
</dbReference>
<feature type="domain" description="HTH arsR-type" evidence="4">
    <location>
        <begin position="16"/>
        <end position="111"/>
    </location>
</feature>
<dbReference type="PRINTS" id="PR00778">
    <property type="entry name" value="HTHARSR"/>
</dbReference>
<dbReference type="PROSITE" id="PS50987">
    <property type="entry name" value="HTH_ARSR_2"/>
    <property type="match status" value="1"/>
</dbReference>
<keyword evidence="1" id="KW-0805">Transcription regulation</keyword>
<dbReference type="AlphaFoldDB" id="A0A1H4TSY4"/>
<keyword evidence="2 5" id="KW-0238">DNA-binding</keyword>
<keyword evidence="3" id="KW-0804">Transcription</keyword>